<dbReference type="AlphaFoldDB" id="U5BY00"/>
<gene>
    <name evidence="1" type="ORF">P872_10330</name>
</gene>
<accession>U5BY00</accession>
<name>U5BY00_9BACT</name>
<keyword evidence="2" id="KW-1185">Reference proteome</keyword>
<proteinExistence type="predicted"/>
<sequence>MDKGVLIKMSVEVGEVSKVIPKCSNSRKRDGLNHVTHEQF</sequence>
<protein>
    <submittedName>
        <fullName evidence="1">Uncharacterized protein</fullName>
    </submittedName>
</protein>
<reference evidence="1 2" key="1">
    <citation type="journal article" date="2013" name="Genome Announc.">
        <title>Draft Genome Sequence of the Psychrophilic and Alkaliphilic Rhodonellum psychrophilum Strain GCM71T.</title>
        <authorList>
            <person name="Hauptmann A.L."/>
            <person name="Glaring M.A."/>
            <person name="Hallin P.F."/>
            <person name="Prieme A."/>
            <person name="Stougaard P."/>
        </authorList>
    </citation>
    <scope>NUCLEOTIDE SEQUENCE [LARGE SCALE GENOMIC DNA]</scope>
    <source>
        <strain evidence="1 2">GCM71</strain>
    </source>
</reference>
<dbReference type="Proteomes" id="UP000016843">
    <property type="component" value="Unassembled WGS sequence"/>
</dbReference>
<comment type="caution">
    <text evidence="1">The sequence shown here is derived from an EMBL/GenBank/DDBJ whole genome shotgun (WGS) entry which is preliminary data.</text>
</comment>
<organism evidence="1 2">
    <name type="scientific">Rhodonellum psychrophilum GCM71 = DSM 17998</name>
    <dbReference type="NCBI Taxonomy" id="1123057"/>
    <lineage>
        <taxon>Bacteria</taxon>
        <taxon>Pseudomonadati</taxon>
        <taxon>Bacteroidota</taxon>
        <taxon>Cytophagia</taxon>
        <taxon>Cytophagales</taxon>
        <taxon>Cytophagaceae</taxon>
        <taxon>Rhodonellum</taxon>
    </lineage>
</organism>
<dbReference type="EMBL" id="AWXR01000049">
    <property type="protein sequence ID" value="ERM81506.1"/>
    <property type="molecule type" value="Genomic_DNA"/>
</dbReference>
<evidence type="ECO:0000313" key="2">
    <source>
        <dbReference type="Proteomes" id="UP000016843"/>
    </source>
</evidence>
<evidence type="ECO:0000313" key="1">
    <source>
        <dbReference type="EMBL" id="ERM81506.1"/>
    </source>
</evidence>